<dbReference type="Proteomes" id="UP000728185">
    <property type="component" value="Unassembled WGS sequence"/>
</dbReference>
<feature type="region of interest" description="Disordered" evidence="5">
    <location>
        <begin position="289"/>
        <end position="310"/>
    </location>
</feature>
<gene>
    <name evidence="8" type="ORF">FBUS_05305</name>
</gene>
<dbReference type="AlphaFoldDB" id="A0A8E0RTQ3"/>
<evidence type="ECO:0000256" key="3">
    <source>
        <dbReference type="ARBA" id="ARBA00022989"/>
    </source>
</evidence>
<evidence type="ECO:0000256" key="5">
    <source>
        <dbReference type="SAM" id="MobiDB-lite"/>
    </source>
</evidence>
<keyword evidence="9" id="KW-1185">Reference proteome</keyword>
<proteinExistence type="predicted"/>
<comment type="subcellular location">
    <subcellularLocation>
        <location evidence="1">Membrane</location>
        <topology evidence="1">Single-pass membrane protein</topology>
    </subcellularLocation>
</comment>
<comment type="caution">
    <text evidence="8">The sequence shown here is derived from an EMBL/GenBank/DDBJ whole genome shotgun (WGS) entry which is preliminary data.</text>
</comment>
<accession>A0A8E0RTQ3</accession>
<evidence type="ECO:0000256" key="4">
    <source>
        <dbReference type="ARBA" id="ARBA00023136"/>
    </source>
</evidence>
<keyword evidence="2 6" id="KW-0812">Transmembrane</keyword>
<dbReference type="EMBL" id="LUCM01007256">
    <property type="protein sequence ID" value="KAA0190258.1"/>
    <property type="molecule type" value="Genomic_DNA"/>
</dbReference>
<protein>
    <submittedName>
        <fullName evidence="8">Putative immunoglobulin domain superfamily (Sensory guidance protein)</fullName>
    </submittedName>
</protein>
<dbReference type="GO" id="GO:0016020">
    <property type="term" value="C:membrane"/>
    <property type="evidence" value="ECO:0007669"/>
    <property type="project" value="UniProtKB-SubCell"/>
</dbReference>
<evidence type="ECO:0000313" key="8">
    <source>
        <dbReference type="EMBL" id="KAA0190258.1"/>
    </source>
</evidence>
<keyword evidence="4 6" id="KW-0472">Membrane</keyword>
<feature type="transmembrane region" description="Helical" evidence="6">
    <location>
        <begin position="250"/>
        <end position="274"/>
    </location>
</feature>
<evidence type="ECO:0000259" key="7">
    <source>
        <dbReference type="Pfam" id="PF13882"/>
    </source>
</evidence>
<evidence type="ECO:0000313" key="9">
    <source>
        <dbReference type="Proteomes" id="UP000728185"/>
    </source>
</evidence>
<dbReference type="Pfam" id="PF13882">
    <property type="entry name" value="Bravo_FIGEY"/>
    <property type="match status" value="1"/>
</dbReference>
<feature type="non-terminal residue" evidence="8">
    <location>
        <position position="1"/>
    </location>
</feature>
<dbReference type="OrthoDB" id="6244967at2759"/>
<feature type="region of interest" description="Disordered" evidence="5">
    <location>
        <begin position="118"/>
        <end position="149"/>
    </location>
</feature>
<dbReference type="InterPro" id="IPR026966">
    <property type="entry name" value="Neurofascin/L1/NrCAM_C"/>
</dbReference>
<sequence length="479" mass="53472">NITQAARLQAVISYLILCLTSINPPFPSPLSATPKLLKPPSGFSCAEGCDSEPYNVSCVVDPERIKMWKEHFNVTYSTAWIIQNQWSTLRLDPQGIGHFFEVTPDGVTLTVWPRGNLAAEPVNGKKNPSAQGDEKNGERAGGSGSDSTVTESTTLKQYIVEVMGESRAKDLLLQCWIRLYVHSPEARFDPPPSDRVLRRVSRQYQDTGDFLDKSPRLLYDSRWEPNKILVDQLTITRTFTPDQKTATASLAWIAAVVIGVIIVISIIMLTVWLFTRDRGKVYMLDEKEQAHGNDPKQEMKDKENFKPYERQEEQPVMSSQYSLNDANVSVGSDDDGELDDYGSLTTQMGTPKVSFASIVISYYPRLFCTLAGPISPLPIRTTCTLCLFSSRRLLIIIACRVSFRVFSLRSCNSLLLYPPPSDVLTSPNIFVADIFAFLYSNHLRIGSHTVLASNDLLSPSSKRESLMVRNSDLVLAEQG</sequence>
<name>A0A8E0RTQ3_9TREM</name>
<reference evidence="8" key="1">
    <citation type="submission" date="2019-05" db="EMBL/GenBank/DDBJ databases">
        <title>Annotation for the trematode Fasciolopsis buski.</title>
        <authorList>
            <person name="Choi Y.-J."/>
        </authorList>
    </citation>
    <scope>NUCLEOTIDE SEQUENCE</scope>
    <source>
        <strain evidence="8">HT</strain>
        <tissue evidence="8">Whole worm</tissue>
    </source>
</reference>
<evidence type="ECO:0000256" key="6">
    <source>
        <dbReference type="SAM" id="Phobius"/>
    </source>
</evidence>
<evidence type="ECO:0000256" key="1">
    <source>
        <dbReference type="ARBA" id="ARBA00004167"/>
    </source>
</evidence>
<evidence type="ECO:0000256" key="2">
    <source>
        <dbReference type="ARBA" id="ARBA00022692"/>
    </source>
</evidence>
<keyword evidence="3 6" id="KW-1133">Transmembrane helix</keyword>
<organism evidence="8 9">
    <name type="scientific">Fasciolopsis buskii</name>
    <dbReference type="NCBI Taxonomy" id="27845"/>
    <lineage>
        <taxon>Eukaryota</taxon>
        <taxon>Metazoa</taxon>
        <taxon>Spiralia</taxon>
        <taxon>Lophotrochozoa</taxon>
        <taxon>Platyhelminthes</taxon>
        <taxon>Trematoda</taxon>
        <taxon>Digenea</taxon>
        <taxon>Plagiorchiida</taxon>
        <taxon>Echinostomata</taxon>
        <taxon>Echinostomatoidea</taxon>
        <taxon>Fasciolidae</taxon>
        <taxon>Fasciolopsis</taxon>
    </lineage>
</organism>
<feature type="domain" description="Neurofascin/L1/NrCAM C-terminal" evidence="7">
    <location>
        <begin position="276"/>
        <end position="344"/>
    </location>
</feature>